<keyword evidence="5 9" id="KW-0765">Sulfation</keyword>
<evidence type="ECO:0000313" key="10">
    <source>
        <dbReference type="EMBL" id="GMH09961.1"/>
    </source>
</evidence>
<evidence type="ECO:0000256" key="8">
    <source>
        <dbReference type="ARBA" id="ARBA00023030"/>
    </source>
</evidence>
<evidence type="ECO:0000256" key="9">
    <source>
        <dbReference type="RuleBase" id="RU368031"/>
    </source>
</evidence>
<proteinExistence type="inferred from homology"/>
<evidence type="ECO:0000256" key="3">
    <source>
        <dbReference type="ARBA" id="ARBA00022473"/>
    </source>
</evidence>
<keyword evidence="7 9" id="KW-0221">Differentiation</keyword>
<evidence type="ECO:0000256" key="5">
    <source>
        <dbReference type="ARBA" id="ARBA00022641"/>
    </source>
</evidence>
<comment type="similarity">
    <text evidence="2 9">Belongs to the phytosulfokine family.</text>
</comment>
<evidence type="ECO:0000313" key="11">
    <source>
        <dbReference type="Proteomes" id="UP001279734"/>
    </source>
</evidence>
<keyword evidence="11" id="KW-1185">Reference proteome</keyword>
<feature type="chain" id="PRO_5041783185" description="Phytosulfokine" evidence="9">
    <location>
        <begin position="24"/>
        <end position="94"/>
    </location>
</feature>
<dbReference type="GO" id="GO:0005576">
    <property type="term" value="C:extracellular region"/>
    <property type="evidence" value="ECO:0007669"/>
    <property type="project" value="UniProtKB-SubCell"/>
</dbReference>
<dbReference type="Pfam" id="PF06404">
    <property type="entry name" value="PSK"/>
    <property type="match status" value="1"/>
</dbReference>
<evidence type="ECO:0000256" key="6">
    <source>
        <dbReference type="ARBA" id="ARBA00022729"/>
    </source>
</evidence>
<reference evidence="10" key="1">
    <citation type="submission" date="2023-05" db="EMBL/GenBank/DDBJ databases">
        <title>Nepenthes gracilis genome sequencing.</title>
        <authorList>
            <person name="Fukushima K."/>
        </authorList>
    </citation>
    <scope>NUCLEOTIDE SEQUENCE</scope>
    <source>
        <strain evidence="10">SING2019-196</strain>
    </source>
</reference>
<dbReference type="PANTHER" id="PTHR33285">
    <property type="entry name" value="PHYTOSULFOKINES 3"/>
    <property type="match status" value="1"/>
</dbReference>
<protein>
    <recommendedName>
        <fullName evidence="9">Phytosulfokine</fullName>
    </recommendedName>
    <component>
        <recommendedName>
            <fullName evidence="9">Phytosulfokine-alpha</fullName>
            <shortName evidence="9">PSK-alpha</shortName>
            <shortName evidence="9">Phytosulfokine-a</shortName>
        </recommendedName>
    </component>
    <component>
        <recommendedName>
            <fullName evidence="9">Phytosulfokine-beta</fullName>
            <shortName evidence="9">PSK-beta</shortName>
            <shortName evidence="9">Phytosulfokine-b</shortName>
        </recommendedName>
    </component>
</protein>
<dbReference type="GO" id="GO:0030154">
    <property type="term" value="P:cell differentiation"/>
    <property type="evidence" value="ECO:0007669"/>
    <property type="project" value="UniProtKB-UniRule"/>
</dbReference>
<gene>
    <name evidence="10" type="ORF">Nepgr_011802</name>
</gene>
<comment type="PTM">
    <text evidence="9">Sulfation is important for activity and for the binding to a putative membrane receptor.</text>
</comment>
<comment type="subcellular location">
    <subcellularLocation>
        <location evidence="1 9">Secreted</location>
    </subcellularLocation>
</comment>
<keyword evidence="8 9" id="KW-0339">Growth factor</keyword>
<dbReference type="InterPro" id="IPR009438">
    <property type="entry name" value="Phytosulfokine"/>
</dbReference>
<evidence type="ECO:0000256" key="1">
    <source>
        <dbReference type="ARBA" id="ARBA00004613"/>
    </source>
</evidence>
<evidence type="ECO:0000256" key="4">
    <source>
        <dbReference type="ARBA" id="ARBA00022525"/>
    </source>
</evidence>
<organism evidence="10 11">
    <name type="scientific">Nepenthes gracilis</name>
    <name type="common">Slender pitcher plant</name>
    <dbReference type="NCBI Taxonomy" id="150966"/>
    <lineage>
        <taxon>Eukaryota</taxon>
        <taxon>Viridiplantae</taxon>
        <taxon>Streptophyta</taxon>
        <taxon>Embryophyta</taxon>
        <taxon>Tracheophyta</taxon>
        <taxon>Spermatophyta</taxon>
        <taxon>Magnoliopsida</taxon>
        <taxon>eudicotyledons</taxon>
        <taxon>Gunneridae</taxon>
        <taxon>Pentapetalae</taxon>
        <taxon>Caryophyllales</taxon>
        <taxon>Nepenthaceae</taxon>
        <taxon>Nepenthes</taxon>
    </lineage>
</organism>
<accession>A0AAD3XMP5</accession>
<keyword evidence="4 9" id="KW-0964">Secreted</keyword>
<keyword evidence="3 9" id="KW-0217">Developmental protein</keyword>
<keyword evidence="6 9" id="KW-0732">Signal</keyword>
<feature type="signal peptide" evidence="9">
    <location>
        <begin position="1"/>
        <end position="23"/>
    </location>
</feature>
<evidence type="ECO:0000256" key="2">
    <source>
        <dbReference type="ARBA" id="ARBA00010781"/>
    </source>
</evidence>
<dbReference type="AlphaFoldDB" id="A0AAD3XMP5"/>
<dbReference type="Proteomes" id="UP001279734">
    <property type="component" value="Unassembled WGS sequence"/>
</dbReference>
<sequence>MKRNCRRLIFFVVFLVFSSTTSARLLQPPINEVGEMAKILEPPFGNGFTAEDEISYLMGLERCEKGDEEEDCVRRRMIAEAHLDYIYTQKNNGP</sequence>
<dbReference type="GO" id="GO:0008083">
    <property type="term" value="F:growth factor activity"/>
    <property type="evidence" value="ECO:0007669"/>
    <property type="project" value="UniProtKB-UniRule"/>
</dbReference>
<dbReference type="EMBL" id="BSYO01000009">
    <property type="protein sequence ID" value="GMH09961.1"/>
    <property type="molecule type" value="Genomic_DNA"/>
</dbReference>
<comment type="PTM">
    <text evidence="9">PSK-alpha is produced by endopeptidase digestion. PSK-beta is produced from PSK-alpha by exopeptidase digestion.</text>
</comment>
<comment type="function">
    <text evidence="9">Promotes plant cell differentiation, organogenesis and somatic embryogenesis as well as cell proliferation.</text>
</comment>
<dbReference type="PANTHER" id="PTHR33285:SF33">
    <property type="entry name" value="PHYTOSULFOKINE"/>
    <property type="match status" value="1"/>
</dbReference>
<comment type="caution">
    <text evidence="10">The sequence shown here is derived from an EMBL/GenBank/DDBJ whole genome shotgun (WGS) entry which is preliminary data.</text>
</comment>
<dbReference type="GO" id="GO:0008283">
    <property type="term" value="P:cell population proliferation"/>
    <property type="evidence" value="ECO:0007669"/>
    <property type="project" value="UniProtKB-UniRule"/>
</dbReference>
<evidence type="ECO:0000256" key="7">
    <source>
        <dbReference type="ARBA" id="ARBA00022782"/>
    </source>
</evidence>
<name>A0AAD3XMP5_NEPGR</name>